<dbReference type="Proteomes" id="UP001208041">
    <property type="component" value="Unassembled WGS sequence"/>
</dbReference>
<evidence type="ECO:0000313" key="3">
    <source>
        <dbReference type="Proteomes" id="UP001208041"/>
    </source>
</evidence>
<feature type="chain" id="PRO_5042135917" evidence="1">
    <location>
        <begin position="32"/>
        <end position="162"/>
    </location>
</feature>
<comment type="caution">
    <text evidence="2">The sequence shown here is derived from an EMBL/GenBank/DDBJ whole genome shotgun (WGS) entry which is preliminary data.</text>
</comment>
<dbReference type="RefSeq" id="WP_263951768.1">
    <property type="nucleotide sequence ID" value="NZ_JAOYFC010000001.1"/>
</dbReference>
<gene>
    <name evidence="2" type="ORF">OH136_00110</name>
</gene>
<dbReference type="AlphaFoldDB" id="A0AAE3IVK2"/>
<evidence type="ECO:0000313" key="2">
    <source>
        <dbReference type="EMBL" id="MCV6822940.1"/>
    </source>
</evidence>
<evidence type="ECO:0000256" key="1">
    <source>
        <dbReference type="SAM" id="SignalP"/>
    </source>
</evidence>
<organism evidence="2 3">
    <name type="scientific">Halocynthiibacter halioticoli</name>
    <dbReference type="NCBI Taxonomy" id="2986804"/>
    <lineage>
        <taxon>Bacteria</taxon>
        <taxon>Pseudomonadati</taxon>
        <taxon>Pseudomonadota</taxon>
        <taxon>Alphaproteobacteria</taxon>
        <taxon>Rhodobacterales</taxon>
        <taxon>Paracoccaceae</taxon>
        <taxon>Halocynthiibacter</taxon>
    </lineage>
</organism>
<accession>A0AAE3IVK2</accession>
<sequence>MNSKLFARFILGCALKASFALALFEIGPAQAQTVQCDSTEDYCVPFVGCIEKTGEIFRGQTHGLAGGPLIAVSSSGASCVGLWEKTYLGIGVARFKCDDGRNGASVYTYFEEKTGTAVGKAEMTNGQIGKFWAGWNLEAYFREVAPEERRNMVCEVNEMLLS</sequence>
<proteinExistence type="predicted"/>
<protein>
    <submittedName>
        <fullName evidence="2">Uncharacterized protein</fullName>
    </submittedName>
</protein>
<name>A0AAE3IVK2_9RHOB</name>
<keyword evidence="1" id="KW-0732">Signal</keyword>
<dbReference type="EMBL" id="JAOYFC010000001">
    <property type="protein sequence ID" value="MCV6822940.1"/>
    <property type="molecule type" value="Genomic_DNA"/>
</dbReference>
<keyword evidence="3" id="KW-1185">Reference proteome</keyword>
<reference evidence="2" key="1">
    <citation type="submission" date="2022-10" db="EMBL/GenBank/DDBJ databases">
        <authorList>
            <person name="Yue Y."/>
        </authorList>
    </citation>
    <scope>NUCLEOTIDE SEQUENCE</scope>
    <source>
        <strain evidence="2">Z654</strain>
    </source>
</reference>
<feature type="signal peptide" evidence="1">
    <location>
        <begin position="1"/>
        <end position="31"/>
    </location>
</feature>